<proteinExistence type="predicted"/>
<evidence type="ECO:0000313" key="2">
    <source>
        <dbReference type="Proteomes" id="UP000618754"/>
    </source>
</evidence>
<reference evidence="1 2" key="1">
    <citation type="submission" date="2020-09" db="EMBL/GenBank/DDBJ databases">
        <title>Novel species of Mucilaginibacter isolated from a glacier on the Tibetan Plateau.</title>
        <authorList>
            <person name="Liu Q."/>
            <person name="Xin Y.-H."/>
        </authorList>
    </citation>
    <scope>NUCLEOTIDE SEQUENCE [LARGE SCALE GENOMIC DNA]</scope>
    <source>
        <strain evidence="1 2">CGMCC 1.13878</strain>
    </source>
</reference>
<organism evidence="1 2">
    <name type="scientific">Mucilaginibacter rigui</name>
    <dbReference type="NCBI Taxonomy" id="534635"/>
    <lineage>
        <taxon>Bacteria</taxon>
        <taxon>Pseudomonadati</taxon>
        <taxon>Bacteroidota</taxon>
        <taxon>Sphingobacteriia</taxon>
        <taxon>Sphingobacteriales</taxon>
        <taxon>Sphingobacteriaceae</taxon>
        <taxon>Mucilaginibacter</taxon>
    </lineage>
</organism>
<gene>
    <name evidence="1" type="ORF">IDJ75_08040</name>
</gene>
<comment type="caution">
    <text evidence="1">The sequence shown here is derived from an EMBL/GenBank/DDBJ whole genome shotgun (WGS) entry which is preliminary data.</text>
</comment>
<name>A0ABR7X3R4_9SPHI</name>
<dbReference type="EMBL" id="JACWMW010000002">
    <property type="protein sequence ID" value="MBD1385227.1"/>
    <property type="molecule type" value="Genomic_DNA"/>
</dbReference>
<dbReference type="Proteomes" id="UP000618754">
    <property type="component" value="Unassembled WGS sequence"/>
</dbReference>
<evidence type="ECO:0000313" key="1">
    <source>
        <dbReference type="EMBL" id="MBD1385227.1"/>
    </source>
</evidence>
<accession>A0ABR7X3R4</accession>
<sequence>MQKLVFLILFLPIIGIGDKKPIHRIDEKIPPMFKGNFVDDYGIRYTVNDTLFMQLPRTKYHIIKWNVKDQYIVARNDAQNPGEGGLYTRIDYMQFSNMEPWKWGFCLSVYDAKTDQIAETTAKADRKNPMKGCNGFPFSRMKRKE</sequence>
<protein>
    <submittedName>
        <fullName evidence="1">Uncharacterized protein</fullName>
    </submittedName>
</protein>
<dbReference type="RefSeq" id="WP_191175115.1">
    <property type="nucleotide sequence ID" value="NZ_JACWMW010000002.1"/>
</dbReference>
<keyword evidence="2" id="KW-1185">Reference proteome</keyword>